<dbReference type="AlphaFoldDB" id="A0A1Y1YDA9"/>
<accession>A0A1Y1YDA9</accession>
<dbReference type="PANTHER" id="PTHR42085:SF2">
    <property type="entry name" value="F-BOX DOMAIN-CONTAINING PROTEIN"/>
    <property type="match status" value="1"/>
</dbReference>
<name>A0A1Y1YDA9_9PLEO</name>
<protein>
    <submittedName>
        <fullName evidence="1">Uncharacterized protein</fullName>
    </submittedName>
</protein>
<reference evidence="1 2" key="1">
    <citation type="submission" date="2016-07" db="EMBL/GenBank/DDBJ databases">
        <title>Pervasive Adenine N6-methylation of Active Genes in Fungi.</title>
        <authorList>
            <consortium name="DOE Joint Genome Institute"/>
            <person name="Mondo S.J."/>
            <person name="Dannebaum R.O."/>
            <person name="Kuo R.C."/>
            <person name="Labutti K."/>
            <person name="Haridas S."/>
            <person name="Kuo A."/>
            <person name="Salamov A."/>
            <person name="Ahrendt S.R."/>
            <person name="Lipzen A."/>
            <person name="Sullivan W."/>
            <person name="Andreopoulos W.B."/>
            <person name="Clum A."/>
            <person name="Lindquist E."/>
            <person name="Daum C."/>
            <person name="Ramamoorthy G.K."/>
            <person name="Gryganskyi A."/>
            <person name="Culley D."/>
            <person name="Magnuson J.K."/>
            <person name="James T.Y."/>
            <person name="O'Malley M.A."/>
            <person name="Stajich J.E."/>
            <person name="Spatafora J.W."/>
            <person name="Visel A."/>
            <person name="Grigoriev I.V."/>
        </authorList>
    </citation>
    <scope>NUCLEOTIDE SEQUENCE [LARGE SCALE GENOMIC DNA]</scope>
    <source>
        <strain evidence="1 2">CBS 115471</strain>
    </source>
</reference>
<keyword evidence="2" id="KW-1185">Reference proteome</keyword>
<comment type="caution">
    <text evidence="1">The sequence shown here is derived from an EMBL/GenBank/DDBJ whole genome shotgun (WGS) entry which is preliminary data.</text>
</comment>
<dbReference type="EMBL" id="MCFA01000266">
    <property type="protein sequence ID" value="ORX95969.1"/>
    <property type="molecule type" value="Genomic_DNA"/>
</dbReference>
<proteinExistence type="predicted"/>
<gene>
    <name evidence="1" type="ORF">BCR34DRAFT_549517</name>
</gene>
<sequence length="427" mass="47802">MATHEAQAQAQIFPFLSLPAEIRNKIYRILLCTFEPAPTSFQVASLNFATLQNATHRAHHTVSTTILRTCAQVHREAYDVMTKTNKFVRISTANIRIKPILNSFGVPVVTPDPRRANAFQGYILSISMVKKVAADEGRYEERSVPPPSSMMLLWRDMDRVCKALMEGDAHMPGFSKGLVMSLTVGYMSAQLPRYKASLSAYLDLEHNQKEILLPFRTELRGLKAVQVKGSVSRSLALAVQEDIARDKWSEPQEVTKIFKAAKEKGARLFQEKNLDEACLEWQDATLEIECMHDGASWEGLIRAGGPEFVSEIAEIYFQMKLNIAHIQLKKLQTGIPGAALLLAEDALNCAATFLVKFNEDGNTWRPTHLQKAKWNHRRALLLRLEGLVDRINTAVTFVNTALAFAPGDAVILAEKQAIMAWRQSTLV</sequence>
<evidence type="ECO:0000313" key="2">
    <source>
        <dbReference type="Proteomes" id="UP000193144"/>
    </source>
</evidence>
<organism evidence="1 2">
    <name type="scientific">Clohesyomyces aquaticus</name>
    <dbReference type="NCBI Taxonomy" id="1231657"/>
    <lineage>
        <taxon>Eukaryota</taxon>
        <taxon>Fungi</taxon>
        <taxon>Dikarya</taxon>
        <taxon>Ascomycota</taxon>
        <taxon>Pezizomycotina</taxon>
        <taxon>Dothideomycetes</taxon>
        <taxon>Pleosporomycetidae</taxon>
        <taxon>Pleosporales</taxon>
        <taxon>Lindgomycetaceae</taxon>
        <taxon>Clohesyomyces</taxon>
    </lineage>
</organism>
<dbReference type="PANTHER" id="PTHR42085">
    <property type="entry name" value="F-BOX DOMAIN-CONTAINING PROTEIN"/>
    <property type="match status" value="1"/>
</dbReference>
<dbReference type="Proteomes" id="UP000193144">
    <property type="component" value="Unassembled WGS sequence"/>
</dbReference>
<dbReference type="InterPro" id="IPR038883">
    <property type="entry name" value="AN11006-like"/>
</dbReference>
<evidence type="ECO:0000313" key="1">
    <source>
        <dbReference type="EMBL" id="ORX95969.1"/>
    </source>
</evidence>
<dbReference type="OrthoDB" id="5229512at2759"/>